<feature type="transmembrane region" description="Helical" evidence="1">
    <location>
        <begin position="74"/>
        <end position="99"/>
    </location>
</feature>
<accession>A0A9P5PK58</accession>
<keyword evidence="1" id="KW-0472">Membrane</keyword>
<organism evidence="2 3">
    <name type="scientific">Rhodocollybia butyracea</name>
    <dbReference type="NCBI Taxonomy" id="206335"/>
    <lineage>
        <taxon>Eukaryota</taxon>
        <taxon>Fungi</taxon>
        <taxon>Dikarya</taxon>
        <taxon>Basidiomycota</taxon>
        <taxon>Agaricomycotina</taxon>
        <taxon>Agaricomycetes</taxon>
        <taxon>Agaricomycetidae</taxon>
        <taxon>Agaricales</taxon>
        <taxon>Marasmiineae</taxon>
        <taxon>Omphalotaceae</taxon>
        <taxon>Rhodocollybia</taxon>
    </lineage>
</organism>
<keyword evidence="1" id="KW-1133">Transmembrane helix</keyword>
<feature type="transmembrane region" description="Helical" evidence="1">
    <location>
        <begin position="206"/>
        <end position="228"/>
    </location>
</feature>
<reference evidence="2" key="1">
    <citation type="submission" date="2020-11" db="EMBL/GenBank/DDBJ databases">
        <authorList>
            <consortium name="DOE Joint Genome Institute"/>
            <person name="Ahrendt S."/>
            <person name="Riley R."/>
            <person name="Andreopoulos W."/>
            <person name="Labutti K."/>
            <person name="Pangilinan J."/>
            <person name="Ruiz-Duenas F.J."/>
            <person name="Barrasa J.M."/>
            <person name="Sanchez-Garcia M."/>
            <person name="Camarero S."/>
            <person name="Miyauchi S."/>
            <person name="Serrano A."/>
            <person name="Linde D."/>
            <person name="Babiker R."/>
            <person name="Drula E."/>
            <person name="Ayuso-Fernandez I."/>
            <person name="Pacheco R."/>
            <person name="Padilla G."/>
            <person name="Ferreira P."/>
            <person name="Barriuso J."/>
            <person name="Kellner H."/>
            <person name="Castanera R."/>
            <person name="Alfaro M."/>
            <person name="Ramirez L."/>
            <person name="Pisabarro A.G."/>
            <person name="Kuo A."/>
            <person name="Tritt A."/>
            <person name="Lipzen A."/>
            <person name="He G."/>
            <person name="Yan M."/>
            <person name="Ng V."/>
            <person name="Cullen D."/>
            <person name="Martin F."/>
            <person name="Rosso M.-N."/>
            <person name="Henrissat B."/>
            <person name="Hibbett D."/>
            <person name="Martinez A.T."/>
            <person name="Grigoriev I.V."/>
        </authorList>
    </citation>
    <scope>NUCLEOTIDE SEQUENCE</scope>
    <source>
        <strain evidence="2">AH 40177</strain>
    </source>
</reference>
<dbReference type="EMBL" id="JADNRY010000104">
    <property type="protein sequence ID" value="KAF9065378.1"/>
    <property type="molecule type" value="Genomic_DNA"/>
</dbReference>
<proteinExistence type="predicted"/>
<feature type="transmembrane region" description="Helical" evidence="1">
    <location>
        <begin position="285"/>
        <end position="308"/>
    </location>
</feature>
<name>A0A9P5PK58_9AGAR</name>
<comment type="caution">
    <text evidence="2">The sequence shown here is derived from an EMBL/GenBank/DDBJ whole genome shotgun (WGS) entry which is preliminary data.</text>
</comment>
<evidence type="ECO:0000256" key="1">
    <source>
        <dbReference type="SAM" id="Phobius"/>
    </source>
</evidence>
<dbReference type="AlphaFoldDB" id="A0A9P5PK58"/>
<keyword evidence="3" id="KW-1185">Reference proteome</keyword>
<protein>
    <submittedName>
        <fullName evidence="2">Uncharacterized protein</fullName>
    </submittedName>
</protein>
<feature type="transmembrane region" description="Helical" evidence="1">
    <location>
        <begin position="163"/>
        <end position="186"/>
    </location>
</feature>
<evidence type="ECO:0000313" key="3">
    <source>
        <dbReference type="Proteomes" id="UP000772434"/>
    </source>
</evidence>
<feature type="transmembrane region" description="Helical" evidence="1">
    <location>
        <begin position="130"/>
        <end position="151"/>
    </location>
</feature>
<sequence length="341" mass="38199">MLDHHHGISLSSSMNTTPLTQSEDALLHNDGLFILHYVPGLMVETFAWAFHVHAVSFAVYTLRGKGIDRCRPKIILLVTVLFTFLISTTLFTLHIYQFAVRFKENYFMSMADGQSLTEKGAPSAVLNDKAAFASDILFGFEFLIGDAVVLWRTWAVWSTHSIVIFPIVLWISSFGCLLAWVITRVIQAIEPLGWADFNFRNDDPEFLLLINYILSLAANGVSTILIGYKAWKYRNLIKVSFTVSSVPTRAGKTLALLLESGMIYFVLFSIQLFDFVPNPNVSAIAILIIASLGDQLLGLYPTLIIILVHRKQTIWDSPEVLEARTTTAFTSVVADQETQRS</sequence>
<dbReference type="OrthoDB" id="2744793at2759"/>
<dbReference type="Proteomes" id="UP000772434">
    <property type="component" value="Unassembled WGS sequence"/>
</dbReference>
<gene>
    <name evidence="2" type="ORF">BDP27DRAFT_1331960</name>
</gene>
<feature type="transmembrane region" description="Helical" evidence="1">
    <location>
        <begin position="45"/>
        <end position="62"/>
    </location>
</feature>
<keyword evidence="1" id="KW-0812">Transmembrane</keyword>
<evidence type="ECO:0000313" key="2">
    <source>
        <dbReference type="EMBL" id="KAF9065378.1"/>
    </source>
</evidence>
<feature type="transmembrane region" description="Helical" evidence="1">
    <location>
        <begin position="254"/>
        <end position="273"/>
    </location>
</feature>